<gene>
    <name evidence="3" type="ORF">BS50DRAFT_585748</name>
</gene>
<evidence type="ECO:0000313" key="3">
    <source>
        <dbReference type="EMBL" id="PSN70310.1"/>
    </source>
</evidence>
<sequence>MKTSSPFQSNNSSASLQSHNTPSTDMEKTTKKPAASAYNMAQDYMVSRFFSYLIISYIATISPWFTIESCVWLLPHKYPTILISTSSRIHQLMYLFPVPYSISVSQVLITLERAVLPLIRLTAANPESITKSQIQAVYFCLCFFVITEIESFTLYTEHGKFPGFGARDAYFFGFWKDTPFEENSPAPEVVEPCEPRNNHPPTKSSSSAPKEHYSDKLIDVETDRSRHTETEIILQAMIFYAAVVFWNLILTWGLNPNWKFENALFRKDLIFDCHSLLTNLLIEIILLRWVRLWTRVSGDMLVRSVLPSVEARLLADFLAKKYICSFKFGLWKTLESSEKKDIDEQPTEVKSVSGLRAQVDQQIDEAMAGDKTQNESQAELMPAQETEEIQESVMITDIDLI</sequence>
<keyword evidence="2" id="KW-0812">Transmembrane</keyword>
<proteinExistence type="predicted"/>
<feature type="transmembrane region" description="Helical" evidence="2">
    <location>
        <begin position="94"/>
        <end position="116"/>
    </location>
</feature>
<dbReference type="AlphaFoldDB" id="A0A2T2NY11"/>
<feature type="compositionally biased region" description="Polar residues" evidence="1">
    <location>
        <begin position="199"/>
        <end position="208"/>
    </location>
</feature>
<keyword evidence="2" id="KW-1133">Transmembrane helix</keyword>
<feature type="transmembrane region" description="Helical" evidence="2">
    <location>
        <begin position="269"/>
        <end position="290"/>
    </location>
</feature>
<keyword evidence="4" id="KW-1185">Reference proteome</keyword>
<name>A0A2T2NY11_CORCC</name>
<feature type="transmembrane region" description="Helical" evidence="2">
    <location>
        <begin position="49"/>
        <end position="74"/>
    </location>
</feature>
<evidence type="ECO:0000256" key="2">
    <source>
        <dbReference type="SAM" id="Phobius"/>
    </source>
</evidence>
<feature type="region of interest" description="Disordered" evidence="1">
    <location>
        <begin position="1"/>
        <end position="30"/>
    </location>
</feature>
<evidence type="ECO:0000313" key="4">
    <source>
        <dbReference type="Proteomes" id="UP000240883"/>
    </source>
</evidence>
<reference evidence="3 4" key="1">
    <citation type="journal article" date="2018" name="Front. Microbiol.">
        <title>Genome-Wide Analysis of Corynespora cassiicola Leaf Fall Disease Putative Effectors.</title>
        <authorList>
            <person name="Lopez D."/>
            <person name="Ribeiro S."/>
            <person name="Label P."/>
            <person name="Fumanal B."/>
            <person name="Venisse J.S."/>
            <person name="Kohler A."/>
            <person name="de Oliveira R.R."/>
            <person name="Labutti K."/>
            <person name="Lipzen A."/>
            <person name="Lail K."/>
            <person name="Bauer D."/>
            <person name="Ohm R.A."/>
            <person name="Barry K.W."/>
            <person name="Spatafora J."/>
            <person name="Grigoriev I.V."/>
            <person name="Martin F.M."/>
            <person name="Pujade-Renaud V."/>
        </authorList>
    </citation>
    <scope>NUCLEOTIDE SEQUENCE [LARGE SCALE GENOMIC DNA]</scope>
    <source>
        <strain evidence="3 4">Philippines</strain>
    </source>
</reference>
<feature type="region of interest" description="Disordered" evidence="1">
    <location>
        <begin position="183"/>
        <end position="212"/>
    </location>
</feature>
<keyword evidence="2" id="KW-0472">Membrane</keyword>
<evidence type="ECO:0000256" key="1">
    <source>
        <dbReference type="SAM" id="MobiDB-lite"/>
    </source>
</evidence>
<protein>
    <submittedName>
        <fullName evidence="3">Uncharacterized protein</fullName>
    </submittedName>
</protein>
<dbReference type="EMBL" id="KZ678132">
    <property type="protein sequence ID" value="PSN70310.1"/>
    <property type="molecule type" value="Genomic_DNA"/>
</dbReference>
<organism evidence="3 4">
    <name type="scientific">Corynespora cassiicola Philippines</name>
    <dbReference type="NCBI Taxonomy" id="1448308"/>
    <lineage>
        <taxon>Eukaryota</taxon>
        <taxon>Fungi</taxon>
        <taxon>Dikarya</taxon>
        <taxon>Ascomycota</taxon>
        <taxon>Pezizomycotina</taxon>
        <taxon>Dothideomycetes</taxon>
        <taxon>Pleosporomycetidae</taxon>
        <taxon>Pleosporales</taxon>
        <taxon>Corynesporascaceae</taxon>
        <taxon>Corynespora</taxon>
    </lineage>
</organism>
<feature type="compositionally biased region" description="Low complexity" evidence="1">
    <location>
        <begin position="1"/>
        <end position="15"/>
    </location>
</feature>
<dbReference type="Proteomes" id="UP000240883">
    <property type="component" value="Unassembled WGS sequence"/>
</dbReference>
<feature type="transmembrane region" description="Helical" evidence="2">
    <location>
        <begin position="232"/>
        <end position="249"/>
    </location>
</feature>
<accession>A0A2T2NY11</accession>